<dbReference type="InterPro" id="IPR006058">
    <property type="entry name" value="2Fe2S_fd_BS"/>
</dbReference>
<accession>A0A1X0JFH2</accession>
<dbReference type="InterPro" id="IPR036010">
    <property type="entry name" value="2Fe-2S_ferredoxin-like_sf"/>
</dbReference>
<dbReference type="CDD" id="cd00207">
    <property type="entry name" value="fer2"/>
    <property type="match status" value="1"/>
</dbReference>
<protein>
    <recommendedName>
        <fullName evidence="1">2Fe-2S ferredoxin-type domain-containing protein</fullName>
    </recommendedName>
</protein>
<dbReference type="PROSITE" id="PS51085">
    <property type="entry name" value="2FE2S_FER_2"/>
    <property type="match status" value="1"/>
</dbReference>
<dbReference type="EMBL" id="MVIM01000027">
    <property type="protein sequence ID" value="ORB61266.1"/>
    <property type="molecule type" value="Genomic_DNA"/>
</dbReference>
<evidence type="ECO:0000313" key="2">
    <source>
        <dbReference type="EMBL" id="ORB61266.1"/>
    </source>
</evidence>
<dbReference type="GO" id="GO:0051537">
    <property type="term" value="F:2 iron, 2 sulfur cluster binding"/>
    <property type="evidence" value="ECO:0007669"/>
    <property type="project" value="InterPro"/>
</dbReference>
<comment type="caution">
    <text evidence="2">The sequence shown here is derived from an EMBL/GenBank/DDBJ whole genome shotgun (WGS) entry which is preliminary data.</text>
</comment>
<evidence type="ECO:0000259" key="1">
    <source>
        <dbReference type="PROSITE" id="PS51085"/>
    </source>
</evidence>
<dbReference type="STRING" id="75922.BST47_28550"/>
<keyword evidence="3" id="KW-1185">Reference proteome</keyword>
<sequence length="112" mass="11655">MRDAMSIIEIDPGGFVVEAELGETVLAAMRRHGIAPRSGCRRGGCSLCKADVVSGTVTHEVGAAATALTAEEVADGVCLPCRAHALTDCKIRLRGPARRIFTATPPRTATPA</sequence>
<dbReference type="PROSITE" id="PS00197">
    <property type="entry name" value="2FE2S_FER_1"/>
    <property type="match status" value="1"/>
</dbReference>
<evidence type="ECO:0000313" key="3">
    <source>
        <dbReference type="Proteomes" id="UP000192411"/>
    </source>
</evidence>
<organism evidence="2 3">
    <name type="scientific">Mycolicibacterium tusciae</name>
    <dbReference type="NCBI Taxonomy" id="75922"/>
    <lineage>
        <taxon>Bacteria</taxon>
        <taxon>Bacillati</taxon>
        <taxon>Actinomycetota</taxon>
        <taxon>Actinomycetes</taxon>
        <taxon>Mycobacteriales</taxon>
        <taxon>Mycobacteriaceae</taxon>
        <taxon>Mycolicibacterium</taxon>
    </lineage>
</organism>
<dbReference type="Proteomes" id="UP000192411">
    <property type="component" value="Unassembled WGS sequence"/>
</dbReference>
<dbReference type="AlphaFoldDB" id="A0A1X0JFH2"/>
<proteinExistence type="predicted"/>
<gene>
    <name evidence="2" type="ORF">BST47_28550</name>
</gene>
<dbReference type="Pfam" id="PF00111">
    <property type="entry name" value="Fer2"/>
    <property type="match status" value="1"/>
</dbReference>
<dbReference type="InterPro" id="IPR012675">
    <property type="entry name" value="Beta-grasp_dom_sf"/>
</dbReference>
<reference evidence="2 3" key="1">
    <citation type="submission" date="2017-02" db="EMBL/GenBank/DDBJ databases">
        <title>The new phylogeny of genus Mycobacterium.</title>
        <authorList>
            <person name="Tortoli E."/>
            <person name="Trovato A."/>
            <person name="Cirillo D.M."/>
        </authorList>
    </citation>
    <scope>NUCLEOTIDE SEQUENCE [LARGE SCALE GENOMIC DNA]</scope>
    <source>
        <strain evidence="2 3">DSM 44338</strain>
    </source>
</reference>
<dbReference type="Gene3D" id="3.10.20.30">
    <property type="match status" value="1"/>
</dbReference>
<dbReference type="InterPro" id="IPR001041">
    <property type="entry name" value="2Fe-2S_ferredoxin-type"/>
</dbReference>
<dbReference type="SUPFAM" id="SSF54292">
    <property type="entry name" value="2Fe-2S ferredoxin-like"/>
    <property type="match status" value="1"/>
</dbReference>
<feature type="domain" description="2Fe-2S ferredoxin-type" evidence="1">
    <location>
        <begin position="3"/>
        <end position="97"/>
    </location>
</feature>
<name>A0A1X0JFH2_9MYCO</name>